<feature type="compositionally biased region" description="Basic and acidic residues" evidence="1">
    <location>
        <begin position="273"/>
        <end position="298"/>
    </location>
</feature>
<dbReference type="EMBL" id="VXIS01000175">
    <property type="protein sequence ID" value="KAA8898961.1"/>
    <property type="molecule type" value="Genomic_DNA"/>
</dbReference>
<comment type="caution">
    <text evidence="2">The sequence shown here is derived from an EMBL/GenBank/DDBJ whole genome shotgun (WGS) entry which is preliminary data.</text>
</comment>
<keyword evidence="3" id="KW-1185">Reference proteome</keyword>
<evidence type="ECO:0000313" key="2">
    <source>
        <dbReference type="EMBL" id="KAA8898961.1"/>
    </source>
</evidence>
<dbReference type="Pfam" id="PF05742">
    <property type="entry name" value="TANGO2"/>
    <property type="match status" value="1"/>
</dbReference>
<dbReference type="PANTHER" id="PTHR17985">
    <property type="entry name" value="SER/THR-RICH PROTEIN T10 IN DGCR REGION"/>
    <property type="match status" value="1"/>
</dbReference>
<dbReference type="InParanoid" id="A0A5J5EPN6"/>
<accession>A0A5J5EPN6</accession>
<dbReference type="GO" id="GO:0009306">
    <property type="term" value="P:protein secretion"/>
    <property type="evidence" value="ECO:0007669"/>
    <property type="project" value="TreeGrafter"/>
</dbReference>
<dbReference type="GO" id="GO:0007030">
    <property type="term" value="P:Golgi organization"/>
    <property type="evidence" value="ECO:0007669"/>
    <property type="project" value="TreeGrafter"/>
</dbReference>
<dbReference type="InterPro" id="IPR008551">
    <property type="entry name" value="TANGO2"/>
</dbReference>
<sequence length="358" mass="40332">MCILLLSTAHPDYPLILLSNRDEFLHRPTQRATYWEPPYEHVFSGRDLARPEKGKLSPLWLHTFPAGTWLGVSKQGRLAILTNYREPSSAMAIGEKSRGAMITSFLCSPDPVETPIRDWIHKVLETGEMKGVGGFSMLCGTLRPNGENLKELAVISNRTIHRDNGLETKAQWIGSKKGETRGLSNTLLDQPWPKVEMGEKLLAEVVQKSVEEGVSEDELLERCFQVLSHNTLPLITADDTYETEMDALRLSIFIPPFDAASEHATTPNGHRARTPEDSQKQSPRAEDIASGKPEEELKKWRKSPRLYGTAQQSVILVDKKGRLKYVERTLYAQDASPLDKKDQEVVTEFQIEGWRSEA</sequence>
<feature type="region of interest" description="Disordered" evidence="1">
    <location>
        <begin position="260"/>
        <end position="303"/>
    </location>
</feature>
<evidence type="ECO:0000313" key="3">
    <source>
        <dbReference type="Proteomes" id="UP000326924"/>
    </source>
</evidence>
<dbReference type="AlphaFoldDB" id="A0A5J5EPN6"/>
<dbReference type="FunCoup" id="A0A5J5EPN6">
    <property type="interactions" value="394"/>
</dbReference>
<reference evidence="2 3" key="1">
    <citation type="submission" date="2019-09" db="EMBL/GenBank/DDBJ databases">
        <title>Draft genome of the ectomycorrhizal ascomycete Sphaerosporella brunnea.</title>
        <authorList>
            <consortium name="DOE Joint Genome Institute"/>
            <person name="Benucci G.M."/>
            <person name="Marozzi G."/>
            <person name="Antonielli L."/>
            <person name="Sanchez S."/>
            <person name="Marco P."/>
            <person name="Wang X."/>
            <person name="Falini L.B."/>
            <person name="Barry K."/>
            <person name="Haridas S."/>
            <person name="Lipzen A."/>
            <person name="Labutti K."/>
            <person name="Grigoriev I.V."/>
            <person name="Murat C."/>
            <person name="Martin F."/>
            <person name="Albertini E."/>
            <person name="Donnini D."/>
            <person name="Bonito G."/>
        </authorList>
    </citation>
    <scope>NUCLEOTIDE SEQUENCE [LARGE SCALE GENOMIC DNA]</scope>
    <source>
        <strain evidence="2 3">Sb_GMNB300</strain>
    </source>
</reference>
<protein>
    <submittedName>
        <fullName evidence="2">NRDE protein-domain-containing protein</fullName>
    </submittedName>
</protein>
<dbReference type="PANTHER" id="PTHR17985:SF8">
    <property type="entry name" value="TRANSPORT AND GOLGI ORGANIZATION PROTEIN 2 HOMOLOG"/>
    <property type="match status" value="1"/>
</dbReference>
<evidence type="ECO:0000256" key="1">
    <source>
        <dbReference type="SAM" id="MobiDB-lite"/>
    </source>
</evidence>
<dbReference type="OrthoDB" id="191601at2759"/>
<gene>
    <name evidence="2" type="ORF">FN846DRAFT_782613</name>
</gene>
<proteinExistence type="predicted"/>
<name>A0A5J5EPN6_9PEZI</name>
<dbReference type="Proteomes" id="UP000326924">
    <property type="component" value="Unassembled WGS sequence"/>
</dbReference>
<organism evidence="2 3">
    <name type="scientific">Sphaerosporella brunnea</name>
    <dbReference type="NCBI Taxonomy" id="1250544"/>
    <lineage>
        <taxon>Eukaryota</taxon>
        <taxon>Fungi</taxon>
        <taxon>Dikarya</taxon>
        <taxon>Ascomycota</taxon>
        <taxon>Pezizomycotina</taxon>
        <taxon>Pezizomycetes</taxon>
        <taxon>Pezizales</taxon>
        <taxon>Pyronemataceae</taxon>
        <taxon>Sphaerosporella</taxon>
    </lineage>
</organism>
<dbReference type="GO" id="GO:0005794">
    <property type="term" value="C:Golgi apparatus"/>
    <property type="evidence" value="ECO:0007669"/>
    <property type="project" value="TreeGrafter"/>
</dbReference>